<dbReference type="InterPro" id="IPR001547">
    <property type="entry name" value="Glyco_hydro_5"/>
</dbReference>
<comment type="similarity">
    <text evidence="8">Belongs to the glycosyl hydrolase 5 (cellulase A) family.</text>
</comment>
<dbReference type="GO" id="GO:0030245">
    <property type="term" value="P:cellulose catabolic process"/>
    <property type="evidence" value="ECO:0007669"/>
    <property type="project" value="UniProtKB-KW"/>
</dbReference>
<organism evidence="11 12">
    <name type="scientific">Pseudoramibacter porci</name>
    <dbReference type="NCBI Taxonomy" id="2606631"/>
    <lineage>
        <taxon>Bacteria</taxon>
        <taxon>Bacillati</taxon>
        <taxon>Bacillota</taxon>
        <taxon>Clostridia</taxon>
        <taxon>Eubacteriales</taxon>
        <taxon>Eubacteriaceae</taxon>
        <taxon>Pseudoramibacter</taxon>
    </lineage>
</organism>
<feature type="domain" description="Glycoside hydrolase family 5" evidence="10">
    <location>
        <begin position="104"/>
        <end position="354"/>
    </location>
</feature>
<evidence type="ECO:0000313" key="11">
    <source>
        <dbReference type="EMBL" id="MSS19758.1"/>
    </source>
</evidence>
<protein>
    <recommendedName>
        <fullName evidence="2">cellulase</fullName>
        <ecNumber evidence="2">3.2.1.4</ecNumber>
    </recommendedName>
</protein>
<dbReference type="EMBL" id="VUMO01000005">
    <property type="protein sequence ID" value="MSS19758.1"/>
    <property type="molecule type" value="Genomic_DNA"/>
</dbReference>
<evidence type="ECO:0000256" key="6">
    <source>
        <dbReference type="ARBA" id="ARBA00023295"/>
    </source>
</evidence>
<dbReference type="PANTHER" id="PTHR34142:SF1">
    <property type="entry name" value="GLYCOSIDE HYDROLASE FAMILY 5 DOMAIN-CONTAINING PROTEIN"/>
    <property type="match status" value="1"/>
</dbReference>
<comment type="catalytic activity">
    <reaction evidence="1">
        <text>Endohydrolysis of (1-&gt;4)-beta-D-glucosidic linkages in cellulose, lichenin and cereal beta-D-glucans.</text>
        <dbReference type="EC" id="3.2.1.4"/>
    </reaction>
</comment>
<dbReference type="PROSITE" id="PS00659">
    <property type="entry name" value="GLYCOSYL_HYDROL_F5"/>
    <property type="match status" value="1"/>
</dbReference>
<keyword evidence="9" id="KW-0732">Signal</keyword>
<dbReference type="InterPro" id="IPR017853">
    <property type="entry name" value="GH"/>
</dbReference>
<dbReference type="GO" id="GO:0008810">
    <property type="term" value="F:cellulase activity"/>
    <property type="evidence" value="ECO:0007669"/>
    <property type="project" value="UniProtKB-EC"/>
</dbReference>
<keyword evidence="12" id="KW-1185">Reference proteome</keyword>
<dbReference type="InterPro" id="IPR018087">
    <property type="entry name" value="Glyco_hydro_5_CS"/>
</dbReference>
<feature type="signal peptide" evidence="9">
    <location>
        <begin position="1"/>
        <end position="37"/>
    </location>
</feature>
<reference evidence="11 12" key="1">
    <citation type="submission" date="2019-08" db="EMBL/GenBank/DDBJ databases">
        <title>In-depth cultivation of the pig gut microbiome towards novel bacterial diversity and tailored functional studies.</title>
        <authorList>
            <person name="Wylensek D."/>
            <person name="Hitch T.C.A."/>
            <person name="Clavel T."/>
        </authorList>
    </citation>
    <scope>NUCLEOTIDE SEQUENCE [LARGE SCALE GENOMIC DNA]</scope>
    <source>
        <strain evidence="11 12">RF-744-FAT-4</strain>
    </source>
</reference>
<evidence type="ECO:0000256" key="8">
    <source>
        <dbReference type="RuleBase" id="RU361153"/>
    </source>
</evidence>
<sequence length="393" mass="43847">MIIAKIGEFSMKKKMNKRRVLTALALCSLILSSTAFGFDGISQVAAKQNSVAASKAFRADASGTRLRYAVKGKNKPMARSKTPFGQHGRLSVGHAKGFKQPVILDKHKKYVQLRGVSTHGLQWYPQYVNQKAMRSLRDEWGINTVRLAVYPREGGYLEGSQAKMDAKIKTAVKAADKLGMYVIIDWHVLNYNPNDDLAQVQNFFKTYAAKYKNNAHVIFEICNEPTHTKWFDGSGRDLYTYCKTVSKTIRDSGSDAIILCGTNTWSQDIDEVAKKPLGVKNVMYTLHFYAGTHRDDVQNKLKQAVDSKTPIFASEFGICDASGNGGYDIDNANRWMTLLTNNGISFTCWSLCNKDESASCLKPSCDKTSQWQASDLNTTGIWLVNTCRKLGQI</sequence>
<evidence type="ECO:0000259" key="10">
    <source>
        <dbReference type="Pfam" id="PF00150"/>
    </source>
</evidence>
<evidence type="ECO:0000256" key="7">
    <source>
        <dbReference type="ARBA" id="ARBA00023326"/>
    </source>
</evidence>
<proteinExistence type="inferred from homology"/>
<dbReference type="SUPFAM" id="SSF51445">
    <property type="entry name" value="(Trans)glycosidases"/>
    <property type="match status" value="1"/>
</dbReference>
<accession>A0A7X2NG02</accession>
<keyword evidence="4" id="KW-0136">Cellulose degradation</keyword>
<keyword evidence="7" id="KW-0624">Polysaccharide degradation</keyword>
<evidence type="ECO:0000256" key="9">
    <source>
        <dbReference type="SAM" id="SignalP"/>
    </source>
</evidence>
<evidence type="ECO:0000256" key="5">
    <source>
        <dbReference type="ARBA" id="ARBA00023277"/>
    </source>
</evidence>
<evidence type="ECO:0000256" key="1">
    <source>
        <dbReference type="ARBA" id="ARBA00000966"/>
    </source>
</evidence>
<dbReference type="Pfam" id="PF00150">
    <property type="entry name" value="Cellulase"/>
    <property type="match status" value="1"/>
</dbReference>
<evidence type="ECO:0000256" key="4">
    <source>
        <dbReference type="ARBA" id="ARBA00023001"/>
    </source>
</evidence>
<feature type="chain" id="PRO_5030729511" description="cellulase" evidence="9">
    <location>
        <begin position="38"/>
        <end position="393"/>
    </location>
</feature>
<evidence type="ECO:0000256" key="2">
    <source>
        <dbReference type="ARBA" id="ARBA00012601"/>
    </source>
</evidence>
<gene>
    <name evidence="11" type="ORF">FYJ52_04995</name>
</gene>
<keyword evidence="3 8" id="KW-0378">Hydrolase</keyword>
<evidence type="ECO:0000256" key="3">
    <source>
        <dbReference type="ARBA" id="ARBA00022801"/>
    </source>
</evidence>
<keyword evidence="6 8" id="KW-0326">Glycosidase</keyword>
<dbReference type="AlphaFoldDB" id="A0A7X2NG02"/>
<evidence type="ECO:0000313" key="12">
    <source>
        <dbReference type="Proteomes" id="UP000461754"/>
    </source>
</evidence>
<dbReference type="PANTHER" id="PTHR34142">
    <property type="entry name" value="ENDO-BETA-1,4-GLUCANASE A"/>
    <property type="match status" value="1"/>
</dbReference>
<dbReference type="EC" id="3.2.1.4" evidence="2"/>
<dbReference type="Proteomes" id="UP000461754">
    <property type="component" value="Unassembled WGS sequence"/>
</dbReference>
<name>A0A7X2NG02_9FIRM</name>
<keyword evidence="5" id="KW-0119">Carbohydrate metabolism</keyword>
<dbReference type="Gene3D" id="3.20.20.80">
    <property type="entry name" value="Glycosidases"/>
    <property type="match status" value="1"/>
</dbReference>
<comment type="caution">
    <text evidence="11">The sequence shown here is derived from an EMBL/GenBank/DDBJ whole genome shotgun (WGS) entry which is preliminary data.</text>
</comment>